<keyword evidence="3 7" id="KW-0472">Membrane</keyword>
<feature type="domain" description="Methyl-accepting transducer" evidence="8">
    <location>
        <begin position="263"/>
        <end position="513"/>
    </location>
</feature>
<evidence type="ECO:0000259" key="8">
    <source>
        <dbReference type="PROSITE" id="PS50111"/>
    </source>
</evidence>
<keyword evidence="7" id="KW-1133">Transmembrane helix</keyword>
<evidence type="ECO:0000256" key="3">
    <source>
        <dbReference type="ARBA" id="ARBA00023136"/>
    </source>
</evidence>
<evidence type="ECO:0000256" key="4">
    <source>
        <dbReference type="ARBA" id="ARBA00023224"/>
    </source>
</evidence>
<dbReference type="EMBL" id="JBHMDO010000003">
    <property type="protein sequence ID" value="MFB9324747.1"/>
    <property type="molecule type" value="Genomic_DNA"/>
</dbReference>
<dbReference type="SMART" id="SM00304">
    <property type="entry name" value="HAMP"/>
    <property type="match status" value="1"/>
</dbReference>
<dbReference type="SUPFAM" id="SSF58104">
    <property type="entry name" value="Methyl-accepting chemotaxis protein (MCP) signaling domain"/>
    <property type="match status" value="1"/>
</dbReference>
<dbReference type="Pfam" id="PF00015">
    <property type="entry name" value="MCPsignal"/>
    <property type="match status" value="1"/>
</dbReference>
<dbReference type="SMART" id="SM00283">
    <property type="entry name" value="MA"/>
    <property type="match status" value="1"/>
</dbReference>
<evidence type="ECO:0000256" key="2">
    <source>
        <dbReference type="ARBA" id="ARBA00022475"/>
    </source>
</evidence>
<evidence type="ECO:0000313" key="10">
    <source>
        <dbReference type="EMBL" id="MFB9324747.1"/>
    </source>
</evidence>
<dbReference type="CDD" id="cd06225">
    <property type="entry name" value="HAMP"/>
    <property type="match status" value="1"/>
</dbReference>
<dbReference type="InterPro" id="IPR003660">
    <property type="entry name" value="HAMP_dom"/>
</dbReference>
<keyword evidence="4 6" id="KW-0807">Transducer</keyword>
<keyword evidence="11" id="KW-1185">Reference proteome</keyword>
<gene>
    <name evidence="10" type="ORF">ACFFSY_02185</name>
</gene>
<evidence type="ECO:0000256" key="1">
    <source>
        <dbReference type="ARBA" id="ARBA00004236"/>
    </source>
</evidence>
<dbReference type="PANTHER" id="PTHR32089">
    <property type="entry name" value="METHYL-ACCEPTING CHEMOTAXIS PROTEIN MCPB"/>
    <property type="match status" value="1"/>
</dbReference>
<feature type="transmembrane region" description="Helical" evidence="7">
    <location>
        <begin position="166"/>
        <end position="188"/>
    </location>
</feature>
<evidence type="ECO:0000313" key="11">
    <source>
        <dbReference type="Proteomes" id="UP001589747"/>
    </source>
</evidence>
<comment type="similarity">
    <text evidence="5">Belongs to the methyl-accepting chemotaxis (MCP) protein family.</text>
</comment>
<comment type="subcellular location">
    <subcellularLocation>
        <location evidence="1">Cell membrane</location>
    </subcellularLocation>
</comment>
<feature type="transmembrane region" description="Helical" evidence="7">
    <location>
        <begin position="7"/>
        <end position="27"/>
    </location>
</feature>
<dbReference type="Pfam" id="PF00672">
    <property type="entry name" value="HAMP"/>
    <property type="match status" value="1"/>
</dbReference>
<dbReference type="PROSITE" id="PS50885">
    <property type="entry name" value="HAMP"/>
    <property type="match status" value="1"/>
</dbReference>
<evidence type="ECO:0000259" key="9">
    <source>
        <dbReference type="PROSITE" id="PS50885"/>
    </source>
</evidence>
<feature type="domain" description="HAMP" evidence="9">
    <location>
        <begin position="191"/>
        <end position="244"/>
    </location>
</feature>
<dbReference type="Gene3D" id="1.10.287.950">
    <property type="entry name" value="Methyl-accepting chemotaxis protein"/>
    <property type="match status" value="1"/>
</dbReference>
<organism evidence="10 11">
    <name type="scientific">Paenibacillus aurantiacus</name>
    <dbReference type="NCBI Taxonomy" id="1936118"/>
    <lineage>
        <taxon>Bacteria</taxon>
        <taxon>Bacillati</taxon>
        <taxon>Bacillota</taxon>
        <taxon>Bacilli</taxon>
        <taxon>Bacillales</taxon>
        <taxon>Paenibacillaceae</taxon>
        <taxon>Paenibacillus</taxon>
    </lineage>
</organism>
<evidence type="ECO:0000256" key="7">
    <source>
        <dbReference type="SAM" id="Phobius"/>
    </source>
</evidence>
<dbReference type="PROSITE" id="PS50111">
    <property type="entry name" value="CHEMOTAXIS_TRANSDUC_2"/>
    <property type="match status" value="1"/>
</dbReference>
<keyword evidence="2" id="KW-1003">Cell membrane</keyword>
<accession>A0ABV5KHP6</accession>
<proteinExistence type="inferred from homology"/>
<name>A0ABV5KHP6_9BACL</name>
<reference evidence="10 11" key="1">
    <citation type="submission" date="2024-09" db="EMBL/GenBank/DDBJ databases">
        <authorList>
            <person name="Sun Q."/>
            <person name="Mori K."/>
        </authorList>
    </citation>
    <scope>NUCLEOTIDE SEQUENCE [LARGE SCALE GENOMIC DNA]</scope>
    <source>
        <strain evidence="10 11">TISTR 2452</strain>
    </source>
</reference>
<dbReference type="Gene3D" id="6.10.340.10">
    <property type="match status" value="1"/>
</dbReference>
<evidence type="ECO:0000256" key="5">
    <source>
        <dbReference type="ARBA" id="ARBA00029447"/>
    </source>
</evidence>
<protein>
    <submittedName>
        <fullName evidence="10">Methyl-accepting chemotaxis protein</fullName>
    </submittedName>
</protein>
<sequence>MKLQGKLLTNALLSLLASLALVAYIIVQLLNMNAQNKDLVPAMLTIQDLKSEFIQTSQALGNFSFSMTDSNKTDVSTVLEATKATIKKLQTSIQDVEQQKLLATVAKKSEELSSAAEKAMNEKLSPEAKRQSLRTLGIQNDVYMLDLLAKAKYDQYTAELANNIRLTWQLALAGAVLLLVAVGAYNAWTARKLVRRIRSLNEAAQQMAQGNLAITVSPAKGRDEIEELSGAFQIMVRNIRGIIQSVEEAGERVEQMAKDIDDHNGNMKEVVSQVATSTEELAIGSQRIAEDVTTTVVLVDDMEHKFSSNLTMMHTSERRSEEAVEAIQQGGDMMDEQLRIVTGNREAMTAVERTVRELASSTEEISKMAGTVSDIAKQTTMLSLNASIEAARAGEAGKGFAVVAFEVKKLADQSTQAVKQIFSAVNAITASMGNVRSSVMESMEQFRVQEAAAEKTHEAFAHIREKVQQIAEQLGRMSGDMEASRRTCAEVQEAMTSISAITEQSAAGSEEITASTVTQQSAFEEAAGKVKALRSIAADMQSELRRFQL</sequence>
<dbReference type="Proteomes" id="UP001589747">
    <property type="component" value="Unassembled WGS sequence"/>
</dbReference>
<dbReference type="InterPro" id="IPR004089">
    <property type="entry name" value="MCPsignal_dom"/>
</dbReference>
<dbReference type="PANTHER" id="PTHR32089:SF112">
    <property type="entry name" value="LYSOZYME-LIKE PROTEIN-RELATED"/>
    <property type="match status" value="1"/>
</dbReference>
<keyword evidence="7" id="KW-0812">Transmembrane</keyword>
<comment type="caution">
    <text evidence="10">The sequence shown here is derived from an EMBL/GenBank/DDBJ whole genome shotgun (WGS) entry which is preliminary data.</text>
</comment>
<evidence type="ECO:0000256" key="6">
    <source>
        <dbReference type="PROSITE-ProRule" id="PRU00284"/>
    </source>
</evidence>
<dbReference type="RefSeq" id="WP_377489199.1">
    <property type="nucleotide sequence ID" value="NZ_JBHMDO010000003.1"/>
</dbReference>